<evidence type="ECO:0000313" key="2">
    <source>
        <dbReference type="EMBL" id="KAK7692565.1"/>
    </source>
</evidence>
<dbReference type="EMBL" id="JASBNA010000004">
    <property type="protein sequence ID" value="KAK7692565.1"/>
    <property type="molecule type" value="Genomic_DNA"/>
</dbReference>
<evidence type="ECO:0000313" key="3">
    <source>
        <dbReference type="Proteomes" id="UP001385951"/>
    </source>
</evidence>
<gene>
    <name evidence="2" type="ORF">QCA50_004195</name>
</gene>
<feature type="compositionally biased region" description="Polar residues" evidence="1">
    <location>
        <begin position="172"/>
        <end position="192"/>
    </location>
</feature>
<dbReference type="Proteomes" id="UP001385951">
    <property type="component" value="Unassembled WGS sequence"/>
</dbReference>
<evidence type="ECO:0000256" key="1">
    <source>
        <dbReference type="SAM" id="MobiDB-lite"/>
    </source>
</evidence>
<organism evidence="2 3">
    <name type="scientific">Cerrena zonata</name>
    <dbReference type="NCBI Taxonomy" id="2478898"/>
    <lineage>
        <taxon>Eukaryota</taxon>
        <taxon>Fungi</taxon>
        <taxon>Dikarya</taxon>
        <taxon>Basidiomycota</taxon>
        <taxon>Agaricomycotina</taxon>
        <taxon>Agaricomycetes</taxon>
        <taxon>Polyporales</taxon>
        <taxon>Cerrenaceae</taxon>
        <taxon>Cerrena</taxon>
    </lineage>
</organism>
<reference evidence="2 3" key="1">
    <citation type="submission" date="2022-09" db="EMBL/GenBank/DDBJ databases">
        <authorList>
            <person name="Palmer J.M."/>
        </authorList>
    </citation>
    <scope>NUCLEOTIDE SEQUENCE [LARGE SCALE GENOMIC DNA]</scope>
    <source>
        <strain evidence="2 3">DSM 7382</strain>
    </source>
</reference>
<accession>A0AAW0GH46</accession>
<name>A0AAW0GH46_9APHY</name>
<proteinExistence type="predicted"/>
<comment type="caution">
    <text evidence="2">The sequence shown here is derived from an EMBL/GenBank/DDBJ whole genome shotgun (WGS) entry which is preliminary data.</text>
</comment>
<keyword evidence="3" id="KW-1185">Reference proteome</keyword>
<feature type="region of interest" description="Disordered" evidence="1">
    <location>
        <begin position="107"/>
        <end position="216"/>
    </location>
</feature>
<protein>
    <submittedName>
        <fullName evidence="2">Uncharacterized protein</fullName>
    </submittedName>
</protein>
<sequence>MPVEMQNFKHISVRLHQGGSLMPHSRADPNGPLARKERYDRLDRFVRTWCTMGMPGTKPFFEGLWAGHETTKLTVLLSASSVCSGKDFMLDAIDVLKGVLGFEELLSSRRSSSTPNSPYPTISRVHSRSQSQPLPSQQLSAPSYPQKSPPIISTTLPKRARAPSDPFLDTPPLSTSYSSGNTTAQLSTSGSSTVDEPPTPVTPRDDPTDYFNSSAGRELPDLDEYLRTWTAPDLSEPEYLNLLTIFPTFIVRHPLPTFPVPSKSRRFPDIEEGEAVVEERKDIRVGTGTMWVGPKTRSPGWQGSWWTRFKLWWKRLFS</sequence>
<dbReference type="AlphaFoldDB" id="A0AAW0GH46"/>
<feature type="compositionally biased region" description="Low complexity" evidence="1">
    <location>
        <begin position="129"/>
        <end position="146"/>
    </location>
</feature>